<dbReference type="InterPro" id="IPR051709">
    <property type="entry name" value="Ub-ligase/GTPase-reg"/>
</dbReference>
<dbReference type="AlphaFoldDB" id="A0A830HKC4"/>
<evidence type="ECO:0000313" key="4">
    <source>
        <dbReference type="Proteomes" id="UP000660262"/>
    </source>
</evidence>
<dbReference type="OrthoDB" id="535541at2759"/>
<dbReference type="Pfam" id="PF13540">
    <property type="entry name" value="RCC1_2"/>
    <property type="match status" value="2"/>
</dbReference>
<name>A0A830HKC4_9CHLO</name>
<dbReference type="PANTHER" id="PTHR45622:SF60">
    <property type="entry name" value="UBIQUITIN-PROTEIN LIGASE E3A"/>
    <property type="match status" value="1"/>
</dbReference>
<dbReference type="InterPro" id="IPR009091">
    <property type="entry name" value="RCC1/BLIP-II"/>
</dbReference>
<accession>A0A830HKC4</accession>
<proteinExistence type="predicted"/>
<evidence type="ECO:0000256" key="2">
    <source>
        <dbReference type="PROSITE-ProRule" id="PRU00235"/>
    </source>
</evidence>
<comment type="caution">
    <text evidence="3">The sequence shown here is derived from an EMBL/GenBank/DDBJ whole genome shotgun (WGS) entry which is preliminary data.</text>
</comment>
<dbReference type="InterPro" id="IPR000408">
    <property type="entry name" value="Reg_chr_condens"/>
</dbReference>
<dbReference type="PROSITE" id="PS50012">
    <property type="entry name" value="RCC1_3"/>
    <property type="match status" value="1"/>
</dbReference>
<keyword evidence="4" id="KW-1185">Reference proteome</keyword>
<reference evidence="3" key="1">
    <citation type="submission" date="2020-10" db="EMBL/GenBank/DDBJ databases">
        <title>Unveiling of a novel bifunctional photoreceptor, Dualchrome1, isolated from a cosmopolitan green alga.</title>
        <authorList>
            <person name="Suzuki S."/>
            <person name="Kawachi M."/>
        </authorList>
    </citation>
    <scope>NUCLEOTIDE SEQUENCE</scope>
    <source>
        <strain evidence="3">NIES 2893</strain>
    </source>
</reference>
<organism evidence="3 4">
    <name type="scientific">Pycnococcus provasolii</name>
    <dbReference type="NCBI Taxonomy" id="41880"/>
    <lineage>
        <taxon>Eukaryota</taxon>
        <taxon>Viridiplantae</taxon>
        <taxon>Chlorophyta</taxon>
        <taxon>Pseudoscourfieldiophyceae</taxon>
        <taxon>Pseudoscourfieldiales</taxon>
        <taxon>Pycnococcaceae</taxon>
        <taxon>Pycnococcus</taxon>
    </lineage>
</organism>
<evidence type="ECO:0000313" key="3">
    <source>
        <dbReference type="EMBL" id="GHP06260.1"/>
    </source>
</evidence>
<gene>
    <name evidence="3" type="ORF">PPROV_000500700</name>
</gene>
<sequence length="340" mass="35390">MVLRVSKVCCGLHHVVLLVSEEESSSSSSSASSSPSSASSLKPTSSSVACLGWNEHGQCDVPRELRVRCGSGGSAANTSIAAGDRHSLAIITDGERSTIHVWGQDNFQQCSSVPAPLDTESDDRRRKYVMIDAGQFHSVVLDSEGEVTCWGGNNFGQCDVPETLGPCVAVAAGGDFTVALRRDDGALFAWGANRQGQAPGKVQPPSRVVAVAAGAFFGAALCADCADNRIFTWGDNALHDSLDVGDDDADTGGVVSAIACGTNHAVVALKRGGVVESGRVPETARLPDDVKLKCVSGTYNSSFGVDENGTLHVWRGEDPHISRSSLGAIGINAAVHHHPL</sequence>
<evidence type="ECO:0000256" key="1">
    <source>
        <dbReference type="ARBA" id="ARBA00022737"/>
    </source>
</evidence>
<protein>
    <submittedName>
        <fullName evidence="3">Uncharacterized protein</fullName>
    </submittedName>
</protein>
<dbReference type="PANTHER" id="PTHR45622">
    <property type="entry name" value="UBIQUITIN-PROTEIN LIGASE E3A-RELATED"/>
    <property type="match status" value="1"/>
</dbReference>
<dbReference type="Proteomes" id="UP000660262">
    <property type="component" value="Unassembled WGS sequence"/>
</dbReference>
<feature type="repeat" description="RCC1" evidence="2">
    <location>
        <begin position="145"/>
        <end position="183"/>
    </location>
</feature>
<dbReference type="Gene3D" id="2.130.10.30">
    <property type="entry name" value="Regulator of chromosome condensation 1/beta-lactamase-inhibitor protein II"/>
    <property type="match status" value="1"/>
</dbReference>
<dbReference type="EMBL" id="BNJQ01000012">
    <property type="protein sequence ID" value="GHP06260.1"/>
    <property type="molecule type" value="Genomic_DNA"/>
</dbReference>
<keyword evidence="1" id="KW-0677">Repeat</keyword>
<dbReference type="SUPFAM" id="SSF50985">
    <property type="entry name" value="RCC1/BLIP-II"/>
    <property type="match status" value="1"/>
</dbReference>
<dbReference type="GO" id="GO:0061630">
    <property type="term" value="F:ubiquitin protein ligase activity"/>
    <property type="evidence" value="ECO:0007669"/>
    <property type="project" value="TreeGrafter"/>
</dbReference>